<evidence type="ECO:0000313" key="2">
    <source>
        <dbReference type="EMBL" id="RXK53034.1"/>
    </source>
</evidence>
<keyword evidence="1" id="KW-0732">Signal</keyword>
<dbReference type="InterPro" id="IPR012899">
    <property type="entry name" value="LTXXQ"/>
</dbReference>
<name>A0A4Q1C3R6_9BACT</name>
<dbReference type="Proteomes" id="UP000290218">
    <property type="component" value="Unassembled WGS sequence"/>
</dbReference>
<proteinExistence type="predicted"/>
<dbReference type="Gene3D" id="1.20.120.1490">
    <property type="match status" value="1"/>
</dbReference>
<gene>
    <name evidence="2" type="ORF">ESB00_15080</name>
</gene>
<dbReference type="Pfam" id="PF07813">
    <property type="entry name" value="LTXXQ"/>
    <property type="match status" value="1"/>
</dbReference>
<feature type="signal peptide" evidence="1">
    <location>
        <begin position="1"/>
        <end position="21"/>
    </location>
</feature>
<comment type="caution">
    <text evidence="2">The sequence shown here is derived from an EMBL/GenBank/DDBJ whole genome shotgun (WGS) entry which is preliminary data.</text>
</comment>
<sequence>MKRVLLTLLLGLATGTAVHYAYFDFHHRGADTLEGKLAWIRTELNLSDAQFARISALHQASHPRLQHMAEQVAQMQAEFAEFERTRRTNDRVNFLEFARFVESRRELNRECLDSTRQLVLASAEVMTPEQRERYIKLVATAEPLMGALMN</sequence>
<dbReference type="OrthoDB" id="195698at2"/>
<accession>A0A4Q1C3R6</accession>
<evidence type="ECO:0000256" key="1">
    <source>
        <dbReference type="SAM" id="SignalP"/>
    </source>
</evidence>
<dbReference type="AlphaFoldDB" id="A0A4Q1C3R6"/>
<protein>
    <recommendedName>
        <fullName evidence="4">Periplasmic heavy metal sensor</fullName>
    </recommendedName>
</protein>
<dbReference type="GO" id="GO:0042597">
    <property type="term" value="C:periplasmic space"/>
    <property type="evidence" value="ECO:0007669"/>
    <property type="project" value="InterPro"/>
</dbReference>
<keyword evidence="3" id="KW-1185">Reference proteome</keyword>
<dbReference type="EMBL" id="SDHX01000002">
    <property type="protein sequence ID" value="RXK53034.1"/>
    <property type="molecule type" value="Genomic_DNA"/>
</dbReference>
<organism evidence="2 3">
    <name type="scientific">Oleiharenicola lentus</name>
    <dbReference type="NCBI Taxonomy" id="2508720"/>
    <lineage>
        <taxon>Bacteria</taxon>
        <taxon>Pseudomonadati</taxon>
        <taxon>Verrucomicrobiota</taxon>
        <taxon>Opitutia</taxon>
        <taxon>Opitutales</taxon>
        <taxon>Opitutaceae</taxon>
        <taxon>Oleiharenicola</taxon>
    </lineage>
</organism>
<evidence type="ECO:0008006" key="4">
    <source>
        <dbReference type="Google" id="ProtNLM"/>
    </source>
</evidence>
<evidence type="ECO:0000313" key="3">
    <source>
        <dbReference type="Proteomes" id="UP000290218"/>
    </source>
</evidence>
<dbReference type="RefSeq" id="WP_129048624.1">
    <property type="nucleotide sequence ID" value="NZ_SDHX01000002.1"/>
</dbReference>
<feature type="chain" id="PRO_5020651346" description="Periplasmic heavy metal sensor" evidence="1">
    <location>
        <begin position="22"/>
        <end position="150"/>
    </location>
</feature>
<reference evidence="2 3" key="1">
    <citation type="submission" date="2019-01" db="EMBL/GenBank/DDBJ databases">
        <title>Lacunisphaera sp. strain TWA-58.</title>
        <authorList>
            <person name="Chen W.-M."/>
        </authorList>
    </citation>
    <scope>NUCLEOTIDE SEQUENCE [LARGE SCALE GENOMIC DNA]</scope>
    <source>
        <strain evidence="2 3">TWA-58</strain>
    </source>
</reference>